<keyword evidence="6 11" id="KW-0732">Signal</keyword>
<dbReference type="CDD" id="cd00342">
    <property type="entry name" value="gram_neg_porins"/>
    <property type="match status" value="1"/>
</dbReference>
<evidence type="ECO:0000256" key="4">
    <source>
        <dbReference type="ARBA" id="ARBA00022452"/>
    </source>
</evidence>
<dbReference type="Gene3D" id="2.40.160.10">
    <property type="entry name" value="Porin"/>
    <property type="match status" value="1"/>
</dbReference>
<evidence type="ECO:0000256" key="6">
    <source>
        <dbReference type="ARBA" id="ARBA00022729"/>
    </source>
</evidence>
<keyword evidence="7" id="KW-0406">Ion transport</keyword>
<evidence type="ECO:0000256" key="2">
    <source>
        <dbReference type="ARBA" id="ARBA00011233"/>
    </source>
</evidence>
<evidence type="ECO:0000256" key="7">
    <source>
        <dbReference type="ARBA" id="ARBA00023065"/>
    </source>
</evidence>
<dbReference type="GO" id="GO:0046930">
    <property type="term" value="C:pore complex"/>
    <property type="evidence" value="ECO:0007669"/>
    <property type="project" value="UniProtKB-KW"/>
</dbReference>
<comment type="subcellular location">
    <subcellularLocation>
        <location evidence="1">Cell outer membrane</location>
        <topology evidence="1">Multi-pass membrane protein</topology>
    </subcellularLocation>
</comment>
<evidence type="ECO:0000256" key="9">
    <source>
        <dbReference type="ARBA" id="ARBA00023136"/>
    </source>
</evidence>
<dbReference type="InterPro" id="IPR033900">
    <property type="entry name" value="Gram_neg_porin_domain"/>
</dbReference>
<keyword evidence="5" id="KW-0812">Transmembrane</keyword>
<organism evidence="13">
    <name type="scientific">uncultured beta proteobacterium HF0130_04F21</name>
    <dbReference type="NCBI Taxonomy" id="710819"/>
    <lineage>
        <taxon>Bacteria</taxon>
        <taxon>Pseudomonadati</taxon>
        <taxon>Pseudomonadota</taxon>
        <taxon>Betaproteobacteria</taxon>
        <taxon>Nitrosomonadales</taxon>
        <taxon>Nitrosomonadaceae</taxon>
        <taxon>environmental samples</taxon>
    </lineage>
</organism>
<name>E0XSV0_9PROT</name>
<evidence type="ECO:0000256" key="3">
    <source>
        <dbReference type="ARBA" id="ARBA00022448"/>
    </source>
</evidence>
<dbReference type="PANTHER" id="PTHR34501">
    <property type="entry name" value="PROTEIN YDDL-RELATED"/>
    <property type="match status" value="1"/>
</dbReference>
<dbReference type="EMBL" id="GU474866">
    <property type="protein sequence ID" value="ADI17468.1"/>
    <property type="molecule type" value="Genomic_DNA"/>
</dbReference>
<dbReference type="PANTHER" id="PTHR34501:SF9">
    <property type="entry name" value="MAJOR OUTER MEMBRANE PROTEIN P.IA"/>
    <property type="match status" value="1"/>
</dbReference>
<evidence type="ECO:0000256" key="8">
    <source>
        <dbReference type="ARBA" id="ARBA00023114"/>
    </source>
</evidence>
<evidence type="ECO:0000256" key="5">
    <source>
        <dbReference type="ARBA" id="ARBA00022692"/>
    </source>
</evidence>
<reference evidence="13" key="1">
    <citation type="journal article" date="2011" name="Environ. Microbiol.">
        <title>Time-series analyses of Monterey Bay coastal microbial picoplankton using a 'genome proxy' microarray.</title>
        <authorList>
            <person name="Rich V.I."/>
            <person name="Pham V.D."/>
            <person name="Eppley J."/>
            <person name="Shi Y."/>
            <person name="DeLong E.F."/>
        </authorList>
    </citation>
    <scope>NUCLEOTIDE SEQUENCE</scope>
</reference>
<protein>
    <submittedName>
        <fullName evidence="13">Outer membrane protein (Porin)</fullName>
    </submittedName>
</protein>
<keyword evidence="10" id="KW-0998">Cell outer membrane</keyword>
<evidence type="ECO:0000259" key="12">
    <source>
        <dbReference type="Pfam" id="PF13609"/>
    </source>
</evidence>
<dbReference type="Pfam" id="PF13609">
    <property type="entry name" value="Porin_4"/>
    <property type="match status" value="1"/>
</dbReference>
<keyword evidence="8" id="KW-0626">Porin</keyword>
<dbReference type="AlphaFoldDB" id="E0XSV0"/>
<feature type="chain" id="PRO_5003143147" evidence="11">
    <location>
        <begin position="30"/>
        <end position="378"/>
    </location>
</feature>
<dbReference type="InterPro" id="IPR023614">
    <property type="entry name" value="Porin_dom_sf"/>
</dbReference>
<comment type="subunit">
    <text evidence="2">Homotrimer.</text>
</comment>
<dbReference type="GO" id="GO:0015288">
    <property type="term" value="F:porin activity"/>
    <property type="evidence" value="ECO:0007669"/>
    <property type="project" value="UniProtKB-KW"/>
</dbReference>
<feature type="domain" description="Porin" evidence="12">
    <location>
        <begin position="16"/>
        <end position="345"/>
    </location>
</feature>
<keyword evidence="9" id="KW-0472">Membrane</keyword>
<proteinExistence type="predicted"/>
<evidence type="ECO:0000256" key="1">
    <source>
        <dbReference type="ARBA" id="ARBA00004571"/>
    </source>
</evidence>
<evidence type="ECO:0000313" key="13">
    <source>
        <dbReference type="EMBL" id="ADI17468.1"/>
    </source>
</evidence>
<feature type="signal peptide" evidence="11">
    <location>
        <begin position="1"/>
        <end position="29"/>
    </location>
</feature>
<dbReference type="InterPro" id="IPR050298">
    <property type="entry name" value="Gram-neg_bact_OMP"/>
</dbReference>
<evidence type="ECO:0000256" key="10">
    <source>
        <dbReference type="ARBA" id="ARBA00023237"/>
    </source>
</evidence>
<dbReference type="SUPFAM" id="SSF56935">
    <property type="entry name" value="Porins"/>
    <property type="match status" value="1"/>
</dbReference>
<accession>E0XSV0</accession>
<keyword evidence="4" id="KW-1134">Transmembrane beta strand</keyword>
<keyword evidence="3" id="KW-0813">Transport</keyword>
<dbReference type="GO" id="GO:0006811">
    <property type="term" value="P:monoatomic ion transport"/>
    <property type="evidence" value="ECO:0007669"/>
    <property type="project" value="UniProtKB-KW"/>
</dbReference>
<dbReference type="GO" id="GO:0009279">
    <property type="term" value="C:cell outer membrane"/>
    <property type="evidence" value="ECO:0007669"/>
    <property type="project" value="UniProtKB-SubCell"/>
</dbReference>
<evidence type="ECO:0000256" key="11">
    <source>
        <dbReference type="SAM" id="SignalP"/>
    </source>
</evidence>
<sequence length="378" mass="39060">MNKNKLTAALKRKALAAAVMVAVSGSAFADVTIYGIIDIGINGDSSDNDVLRVDGGEGTAIELPSIWGIKGSEDLGGGLTASFALESDLNASDGSARITGGDRFWARQSNVSLSNEMGTLTLGGIYSPAILAAAAVDPRSLFESQSGLLQFALLGGANDATARAAMGAAAGTGTDNTNIHVDVFLRNAIQVKFAPGPLSVALAYGAGEVAGDTGANSNFHANAIYSSEGITVAANYVSNKGTSAVDDSYGENQKMLIGAKYKMDNISISGHYMKGEANSITTGAQAVENEGYAVGLTYFSGNGEFDVAYYGTKNENSGVTDAENDEIIVAYRNNLTQRTTLYAKLCSSDRGANAPAGACIGTQGENDTYYGFGVFHKF</sequence>